<dbReference type="Proteomes" id="UP000037136">
    <property type="component" value="Unassembled WGS sequence"/>
</dbReference>
<name>A0A2A9P7E4_OPHUN</name>
<dbReference type="EMBL" id="LAZP02000506">
    <property type="protein sequence ID" value="PFH56803.1"/>
    <property type="molecule type" value="Genomic_DNA"/>
</dbReference>
<feature type="compositionally biased region" description="Basic and acidic residues" evidence="1">
    <location>
        <begin position="1"/>
        <end position="28"/>
    </location>
</feature>
<gene>
    <name evidence="2" type="ORF">XA68_15965</name>
</gene>
<sequence length="137" mass="15290">MKKQKDGTKKTRRRDEDDETTIRRRDDGSTLGSSGLAMQNAALPWSAVSQRLFAGGREGSMDKDFDKRLVCALRERANDVAHPRARPSFCLPPAARAAASPWPAKARETTKSNANKDQMGWETLFKDGLRRLVKTSD</sequence>
<accession>A0A2A9P7E4</accession>
<reference evidence="2 3" key="2">
    <citation type="journal article" date="2017" name="Sci. Rep.">
        <title>Ant-infecting Ophiocordyceps genomes reveal a high diversity of potential behavioral manipulation genes and a possible major role for enterotoxins.</title>
        <authorList>
            <person name="de Bekker C."/>
            <person name="Ohm R.A."/>
            <person name="Evans H.C."/>
            <person name="Brachmann A."/>
            <person name="Hughes D.P."/>
        </authorList>
    </citation>
    <scope>NUCLEOTIDE SEQUENCE [LARGE SCALE GENOMIC DNA]</scope>
    <source>
        <strain evidence="2 3">SC16a</strain>
    </source>
</reference>
<dbReference type="AlphaFoldDB" id="A0A2A9P7E4"/>
<feature type="region of interest" description="Disordered" evidence="1">
    <location>
        <begin position="98"/>
        <end position="119"/>
    </location>
</feature>
<comment type="caution">
    <text evidence="2">The sequence shown here is derived from an EMBL/GenBank/DDBJ whole genome shotgun (WGS) entry which is preliminary data.</text>
</comment>
<protein>
    <submittedName>
        <fullName evidence="2">Uncharacterized protein</fullName>
    </submittedName>
</protein>
<evidence type="ECO:0000313" key="2">
    <source>
        <dbReference type="EMBL" id="PFH56803.1"/>
    </source>
</evidence>
<keyword evidence="3" id="KW-1185">Reference proteome</keyword>
<proteinExistence type="predicted"/>
<evidence type="ECO:0000313" key="3">
    <source>
        <dbReference type="Proteomes" id="UP000037136"/>
    </source>
</evidence>
<organism evidence="2 3">
    <name type="scientific">Ophiocordyceps unilateralis</name>
    <name type="common">Zombie-ant fungus</name>
    <name type="synonym">Torrubia unilateralis</name>
    <dbReference type="NCBI Taxonomy" id="268505"/>
    <lineage>
        <taxon>Eukaryota</taxon>
        <taxon>Fungi</taxon>
        <taxon>Dikarya</taxon>
        <taxon>Ascomycota</taxon>
        <taxon>Pezizomycotina</taxon>
        <taxon>Sordariomycetes</taxon>
        <taxon>Hypocreomycetidae</taxon>
        <taxon>Hypocreales</taxon>
        <taxon>Ophiocordycipitaceae</taxon>
        <taxon>Ophiocordyceps</taxon>
    </lineage>
</organism>
<feature type="region of interest" description="Disordered" evidence="1">
    <location>
        <begin position="1"/>
        <end position="40"/>
    </location>
</feature>
<evidence type="ECO:0000256" key="1">
    <source>
        <dbReference type="SAM" id="MobiDB-lite"/>
    </source>
</evidence>
<reference evidence="2 3" key="1">
    <citation type="journal article" date="2015" name="BMC Genomics">
        <title>Gene expression during zombie ant biting behavior reflects the complexity underlying fungal parasitic behavioral manipulation.</title>
        <authorList>
            <person name="de Bekker C."/>
            <person name="Ohm R.A."/>
            <person name="Loreto R.G."/>
            <person name="Sebastian A."/>
            <person name="Albert I."/>
            <person name="Merrow M."/>
            <person name="Brachmann A."/>
            <person name="Hughes D.P."/>
        </authorList>
    </citation>
    <scope>NUCLEOTIDE SEQUENCE [LARGE SCALE GENOMIC DNA]</scope>
    <source>
        <strain evidence="2 3">SC16a</strain>
    </source>
</reference>